<dbReference type="EMBL" id="KI925023">
    <property type="protein sequence ID" value="ETW20343.1"/>
    <property type="molecule type" value="Genomic_DNA"/>
</dbReference>
<dbReference type="InterPro" id="IPR004038">
    <property type="entry name" value="Ribosomal_eL8/eL30/eS12/Gad45"/>
</dbReference>
<feature type="domain" description="Ribosomal protein eL8/eL30/eS12/Gadd45" evidence="4">
    <location>
        <begin position="109"/>
        <end position="193"/>
    </location>
</feature>
<evidence type="ECO:0000313" key="6">
    <source>
        <dbReference type="Proteomes" id="UP000030690"/>
    </source>
</evidence>
<evidence type="ECO:0000313" key="5">
    <source>
        <dbReference type="EMBL" id="ETW20343.1"/>
    </source>
</evidence>
<feature type="compositionally biased region" description="Acidic residues" evidence="3">
    <location>
        <begin position="19"/>
        <end position="30"/>
    </location>
</feature>
<proteinExistence type="inferred from homology"/>
<dbReference type="Gene3D" id="3.30.1330.30">
    <property type="match status" value="1"/>
</dbReference>
<sequence length="236" mass="27562">MREDINKLKKNNNDSNLSNDEEEHSVDDEGSINNDNDNNDNNNNKKEKKKGYEKIIEDIKEENKNSYVSKISEPMLKKKYLKNVLKILDYVYYAKLNSSQILKTNNSLDEEKQKLLKKKLIVIGLTQVIKCIRKGYSGIVLIAIDVFPINIICHLPSFCEQYKIPYTFVTTKNKLAHLCKLKRSITCLFILKPDIHILTFEQTINQHSPKKKIHNYQKLYDKLISGVKKNHPFFQS</sequence>
<dbReference type="InterPro" id="IPR018492">
    <property type="entry name" value="Ribosomal_eL8/Nhp2"/>
</dbReference>
<keyword evidence="2" id="KW-0687">Ribonucleoprotein</keyword>
<feature type="region of interest" description="Disordered" evidence="3">
    <location>
        <begin position="1"/>
        <end position="49"/>
    </location>
</feature>
<gene>
    <name evidence="5" type="ORF">PFFVO_00818</name>
</gene>
<dbReference type="FunFam" id="3.30.1330.30:FF:000046">
    <property type="entry name" value="60S ribosomal protein L7ae/L30e, putative"/>
    <property type="match status" value="1"/>
</dbReference>
<dbReference type="PRINTS" id="PR00881">
    <property type="entry name" value="L7ARS6FAMILY"/>
</dbReference>
<organism evidence="5 6">
    <name type="scientific">Plasmodium falciparum Vietnam Oak-Knoll</name>
    <name type="common">FVO</name>
    <dbReference type="NCBI Taxonomy" id="1036723"/>
    <lineage>
        <taxon>Eukaryota</taxon>
        <taxon>Sar</taxon>
        <taxon>Alveolata</taxon>
        <taxon>Apicomplexa</taxon>
        <taxon>Aconoidasida</taxon>
        <taxon>Haemosporida</taxon>
        <taxon>Plasmodiidae</taxon>
        <taxon>Plasmodium</taxon>
        <taxon>Plasmodium (Laverania)</taxon>
    </lineage>
</organism>
<dbReference type="SUPFAM" id="SSF55315">
    <property type="entry name" value="L30e-like"/>
    <property type="match status" value="1"/>
</dbReference>
<dbReference type="OrthoDB" id="5364946at2759"/>
<accession>A0A024VBD6</accession>
<name>A0A024VBD6_PLAFA</name>
<feature type="compositionally biased region" description="Low complexity" evidence="3">
    <location>
        <begin position="31"/>
        <end position="42"/>
    </location>
</feature>
<evidence type="ECO:0000256" key="2">
    <source>
        <dbReference type="ARBA" id="ARBA00023274"/>
    </source>
</evidence>
<protein>
    <recommendedName>
        <fullName evidence="4">Ribosomal protein eL8/eL30/eS12/Gadd45 domain-containing protein</fullName>
    </recommendedName>
</protein>
<comment type="similarity">
    <text evidence="1">Belongs to the eukaryotic ribosomal protein eL8 family.</text>
</comment>
<dbReference type="Proteomes" id="UP000030690">
    <property type="component" value="Unassembled WGS sequence"/>
</dbReference>
<dbReference type="AlphaFoldDB" id="A0A024VBD6"/>
<evidence type="ECO:0000256" key="3">
    <source>
        <dbReference type="SAM" id="MobiDB-lite"/>
    </source>
</evidence>
<reference evidence="5 6" key="2">
    <citation type="submission" date="2013-02" db="EMBL/GenBank/DDBJ databases">
        <title>The Genome Sequence of Plasmodium falciparum Vietnam Oak-Knoll (FVO).</title>
        <authorList>
            <consortium name="The Broad Institute Genome Sequencing Platform"/>
            <consortium name="The Broad Institute Genome Sequencing Center for Infectious Disease"/>
            <person name="Neafsey D."/>
            <person name="Cheeseman I."/>
            <person name="Volkman S."/>
            <person name="Adams J."/>
            <person name="Walker B."/>
            <person name="Young S.K."/>
            <person name="Zeng Q."/>
            <person name="Gargeya S."/>
            <person name="Fitzgerald M."/>
            <person name="Haas B."/>
            <person name="Abouelleil A."/>
            <person name="Alvarado L."/>
            <person name="Arachchi H.M."/>
            <person name="Berlin A.M."/>
            <person name="Chapman S.B."/>
            <person name="Dewar J."/>
            <person name="Goldberg J."/>
            <person name="Griggs A."/>
            <person name="Gujja S."/>
            <person name="Hansen M."/>
            <person name="Howarth C."/>
            <person name="Imamovic A."/>
            <person name="Larimer J."/>
            <person name="McCowan C."/>
            <person name="Murphy C."/>
            <person name="Neiman D."/>
            <person name="Pearson M."/>
            <person name="Priest M."/>
            <person name="Roberts A."/>
            <person name="Saif S."/>
            <person name="Shea T."/>
            <person name="Sisk P."/>
            <person name="Sykes S."/>
            <person name="Wortman J."/>
            <person name="Nusbaum C."/>
            <person name="Birren B."/>
        </authorList>
    </citation>
    <scope>NUCLEOTIDE SEQUENCE [LARGE SCALE GENOMIC DNA]</scope>
    <source>
        <strain evidence="6">Vietnam Oak-Knoll (FVO)</strain>
    </source>
</reference>
<evidence type="ECO:0000256" key="1">
    <source>
        <dbReference type="ARBA" id="ARBA00007337"/>
    </source>
</evidence>
<evidence type="ECO:0000259" key="4">
    <source>
        <dbReference type="Pfam" id="PF01248"/>
    </source>
</evidence>
<dbReference type="InterPro" id="IPR029064">
    <property type="entry name" value="Ribosomal_eL30-like_sf"/>
</dbReference>
<reference evidence="5 6" key="1">
    <citation type="submission" date="2013-02" db="EMBL/GenBank/DDBJ databases">
        <title>The Genome Annotation of Plasmodium falciparum Vietnam Oak-Knoll (FVO).</title>
        <authorList>
            <consortium name="The Broad Institute Genome Sequencing Platform"/>
            <consortium name="The Broad Institute Genome Sequencing Center for Infectious Disease"/>
            <person name="Neafsey D."/>
            <person name="Hoffman S."/>
            <person name="Volkman S."/>
            <person name="Rosenthal P."/>
            <person name="Walker B."/>
            <person name="Young S.K."/>
            <person name="Zeng Q."/>
            <person name="Gargeya S."/>
            <person name="Fitzgerald M."/>
            <person name="Haas B."/>
            <person name="Abouelleil A."/>
            <person name="Allen A.W."/>
            <person name="Alvarado L."/>
            <person name="Arachchi H.M."/>
            <person name="Berlin A.M."/>
            <person name="Chapman S.B."/>
            <person name="Gainer-Dewar J."/>
            <person name="Goldberg J."/>
            <person name="Griggs A."/>
            <person name="Gujja S."/>
            <person name="Hansen M."/>
            <person name="Howarth C."/>
            <person name="Imamovic A."/>
            <person name="Ireland A."/>
            <person name="Larimer J."/>
            <person name="McCowan C."/>
            <person name="Murphy C."/>
            <person name="Pearson M."/>
            <person name="Poon T.W."/>
            <person name="Priest M."/>
            <person name="Roberts A."/>
            <person name="Saif S."/>
            <person name="Shea T."/>
            <person name="Sisk P."/>
            <person name="Sykes S."/>
            <person name="Wortman J."/>
            <person name="Nusbaum C."/>
            <person name="Birren B."/>
        </authorList>
    </citation>
    <scope>NUCLEOTIDE SEQUENCE [LARGE SCALE GENOMIC DNA]</scope>
    <source>
        <strain evidence="6">Vietnam Oak-Knoll (FVO)</strain>
    </source>
</reference>
<dbReference type="GO" id="GO:1990904">
    <property type="term" value="C:ribonucleoprotein complex"/>
    <property type="evidence" value="ECO:0007669"/>
    <property type="project" value="UniProtKB-KW"/>
</dbReference>
<dbReference type="Pfam" id="PF01248">
    <property type="entry name" value="Ribosomal_L7Ae"/>
    <property type="match status" value="1"/>
</dbReference>